<keyword evidence="4" id="KW-1185">Reference proteome</keyword>
<evidence type="ECO:0000313" key="3">
    <source>
        <dbReference type="EMBL" id="RJG19645.1"/>
    </source>
</evidence>
<name>A0A418Y2B0_9GAMM</name>
<feature type="chain" id="PRO_5019426690" description="Bacterial virulence factor lipase N-terminal domain-containing protein" evidence="1">
    <location>
        <begin position="21"/>
        <end position="791"/>
    </location>
</feature>
<dbReference type="EMBL" id="QYYA01000001">
    <property type="protein sequence ID" value="RJG19645.1"/>
    <property type="molecule type" value="Genomic_DNA"/>
</dbReference>
<dbReference type="AlphaFoldDB" id="A0A418Y2B0"/>
<dbReference type="InterPro" id="IPR029058">
    <property type="entry name" value="AB_hydrolase_fold"/>
</dbReference>
<dbReference type="Gene3D" id="3.40.50.1820">
    <property type="entry name" value="alpha/beta hydrolase"/>
    <property type="match status" value="1"/>
</dbReference>
<reference evidence="3 4" key="1">
    <citation type="submission" date="2018-09" db="EMBL/GenBank/DDBJ databases">
        <title>Alcanivorax profundi sp. nov., isolated from 1000 m-depth seawater of the Mariana Trench.</title>
        <authorList>
            <person name="Liu J."/>
        </authorList>
    </citation>
    <scope>NUCLEOTIDE SEQUENCE [LARGE SCALE GENOMIC DNA]</scope>
    <source>
        <strain evidence="3 4">MTEO17</strain>
    </source>
</reference>
<dbReference type="Proteomes" id="UP000283734">
    <property type="component" value="Unassembled WGS sequence"/>
</dbReference>
<comment type="caution">
    <text evidence="3">The sequence shown here is derived from an EMBL/GenBank/DDBJ whole genome shotgun (WGS) entry which is preliminary data.</text>
</comment>
<feature type="signal peptide" evidence="1">
    <location>
        <begin position="1"/>
        <end position="20"/>
    </location>
</feature>
<evidence type="ECO:0000259" key="2">
    <source>
        <dbReference type="Pfam" id="PF12262"/>
    </source>
</evidence>
<dbReference type="InterPro" id="IPR025920">
    <property type="entry name" value="Lipase_bact_N"/>
</dbReference>
<proteinExistence type="predicted"/>
<organism evidence="3 4">
    <name type="scientific">Alcanivorax profundi</name>
    <dbReference type="NCBI Taxonomy" id="2338368"/>
    <lineage>
        <taxon>Bacteria</taxon>
        <taxon>Pseudomonadati</taxon>
        <taxon>Pseudomonadota</taxon>
        <taxon>Gammaproteobacteria</taxon>
        <taxon>Oceanospirillales</taxon>
        <taxon>Alcanivoracaceae</taxon>
        <taxon>Alcanivorax</taxon>
    </lineage>
</organism>
<evidence type="ECO:0000313" key="4">
    <source>
        <dbReference type="Proteomes" id="UP000283734"/>
    </source>
</evidence>
<dbReference type="RefSeq" id="WP_119917400.1">
    <property type="nucleotide sequence ID" value="NZ_CAXGPP010000036.1"/>
</dbReference>
<accession>A0A418Y2B0</accession>
<dbReference type="OrthoDB" id="5477453at2"/>
<dbReference type="Pfam" id="PF12262">
    <property type="entry name" value="Lipase_bact_N"/>
    <property type="match status" value="1"/>
</dbReference>
<evidence type="ECO:0000256" key="1">
    <source>
        <dbReference type="SAM" id="SignalP"/>
    </source>
</evidence>
<keyword evidence="1" id="KW-0732">Signal</keyword>
<feature type="domain" description="Bacterial virulence factor lipase N-terminal" evidence="2">
    <location>
        <begin position="161"/>
        <end position="284"/>
    </location>
</feature>
<protein>
    <recommendedName>
        <fullName evidence="2">Bacterial virulence factor lipase N-terminal domain-containing protein</fullName>
    </recommendedName>
</protein>
<dbReference type="SUPFAM" id="SSF53474">
    <property type="entry name" value="alpha/beta-Hydrolases"/>
    <property type="match status" value="1"/>
</dbReference>
<dbReference type="PROSITE" id="PS51257">
    <property type="entry name" value="PROKAR_LIPOPROTEIN"/>
    <property type="match status" value="1"/>
</dbReference>
<sequence length="791" mass="80047">MHIYKKVLPAAVAMALAACGGGSDTVPDQSEGATYLGTHPRFDPITSDLPLNTDLIFAAAATSDGTANVGVPENAIEAAVNKLDGFSVSAYFDIAFEGSIDAASLCTPIQAAMGAGCAPNIFLVPLDTSGGDGDALNPDNIVGINASLMATTAFTASVESVGGGSNNTLRITPVAPLQAKTKYLVFLTEGLMDTSGDQVGGSASYRIMGANEPALPATLAPVRAAVQGWETIAAGVLMGAGLHTDMDEAKDSVVISYTFTTTDPLAPLVAMAAPRAAIYQSQVDAGADPSAAAANAAALEPVLSTPKARTVAVNAATGIDFGTLTQGALAADVGTLYTGAIDLPYYQKAPASAADLSYLQTDWSADQVLGSQLGNGIPPMDVDGTYNVTYRYPFAAKTGDETVPLQVTLPNPAATPAELGGASCAQVRDNTGYPTVIYVHGITSDRTSVMALGHTLASKCIATVAIDLPVHGVPANSAFAAALNVENSQLIPFQTLYGDGLHERHFNVAQDASGNPAAMNFANPTALDGSGAWFINLADLTNTRDNLRQSVMDLLNLNASLEAISALDIDGNGSLNTDNVTVVGVSLGSIVGSVFSTVNQIAMSNDASFGSNLNPVVGFVGSAGGSQLAHLLNTSPTFGPRIQAGLAANGVESTSEDYQRFLYVAQSTMASGDPVNFASTLDSLNVPVLLQQINGDTVVPNGDPALPLMGTEGLASLAGANQLGAGAANVTSTPGIVKMTAGGHASLLTPSGGAPQVTAELQAQVVSFVLSNGAQVAVGSQAAADVEAPAP</sequence>
<gene>
    <name evidence="3" type="ORF">D4A39_01970</name>
</gene>